<organism evidence="2 3">
    <name type="scientific">Pseudothauera lacus</name>
    <dbReference type="NCBI Taxonomy" id="2136175"/>
    <lineage>
        <taxon>Bacteria</taxon>
        <taxon>Pseudomonadati</taxon>
        <taxon>Pseudomonadota</taxon>
        <taxon>Betaproteobacteria</taxon>
        <taxon>Rhodocyclales</taxon>
        <taxon>Zoogloeaceae</taxon>
        <taxon>Pseudothauera</taxon>
    </lineage>
</organism>
<evidence type="ECO:0000259" key="1">
    <source>
        <dbReference type="Pfam" id="PF01863"/>
    </source>
</evidence>
<dbReference type="PANTHER" id="PTHR30399:SF1">
    <property type="entry name" value="UTP PYROPHOSPHATASE"/>
    <property type="match status" value="1"/>
</dbReference>
<accession>A0A2T4IGB0</accession>
<reference evidence="2 3" key="1">
    <citation type="submission" date="2018-03" db="EMBL/GenBank/DDBJ databases">
        <authorList>
            <person name="Keele B.F."/>
        </authorList>
    </citation>
    <scope>NUCLEOTIDE SEQUENCE [LARGE SCALE GENOMIC DNA]</scope>
    <source>
        <strain evidence="2 3">D20</strain>
    </source>
</reference>
<reference evidence="2 3" key="2">
    <citation type="submission" date="2018-04" db="EMBL/GenBank/DDBJ databases">
        <title>Thauera lacus sp. nov., isolated from an saline lake in Inner Mongolia, China.</title>
        <authorList>
            <person name="Liang Q.-Y."/>
        </authorList>
    </citation>
    <scope>NUCLEOTIDE SEQUENCE [LARGE SCALE GENOMIC DNA]</scope>
    <source>
        <strain evidence="2 3">D20</strain>
    </source>
</reference>
<dbReference type="CDD" id="cd07344">
    <property type="entry name" value="M48_yhfN_like"/>
    <property type="match status" value="1"/>
</dbReference>
<dbReference type="Proteomes" id="UP000241193">
    <property type="component" value="Unassembled WGS sequence"/>
</dbReference>
<dbReference type="InterPro" id="IPR002725">
    <property type="entry name" value="YgjP-like_metallopeptidase"/>
</dbReference>
<evidence type="ECO:0000313" key="2">
    <source>
        <dbReference type="EMBL" id="PTD96801.1"/>
    </source>
</evidence>
<dbReference type="Gene3D" id="3.30.2010.10">
    <property type="entry name" value="Metalloproteases ('zincins'), catalytic domain"/>
    <property type="match status" value="1"/>
</dbReference>
<dbReference type="EMBL" id="PZKC01000005">
    <property type="protein sequence ID" value="PTD96801.1"/>
    <property type="molecule type" value="Genomic_DNA"/>
</dbReference>
<protein>
    <submittedName>
        <fullName evidence="2">M48 family peptidase</fullName>
    </submittedName>
</protein>
<dbReference type="AlphaFoldDB" id="A0A2T4IGB0"/>
<keyword evidence="3" id="KW-1185">Reference proteome</keyword>
<dbReference type="Pfam" id="PF01863">
    <property type="entry name" value="YgjP-like"/>
    <property type="match status" value="1"/>
</dbReference>
<comment type="caution">
    <text evidence="2">The sequence shown here is derived from an EMBL/GenBank/DDBJ whole genome shotgun (WGS) entry which is preliminary data.</text>
</comment>
<gene>
    <name evidence="2" type="ORF">C8261_08305</name>
</gene>
<proteinExistence type="predicted"/>
<dbReference type="PANTHER" id="PTHR30399">
    <property type="entry name" value="UNCHARACTERIZED PROTEIN YGJP"/>
    <property type="match status" value="1"/>
</dbReference>
<feature type="domain" description="YgjP-like metallopeptidase" evidence="1">
    <location>
        <begin position="33"/>
        <end position="236"/>
    </location>
</feature>
<sequence length="256" mass="28289">MLRPRRATAIEHDACLLVDGRELRYTLRRSTRRTLAMQVDARGLRVAVPLRCAAGEVEGFVRQHAQWAFARLAALAERQQRSAFAIVDGATFPLLGHPCRVRLGGGRGARWAPAADGHDELWLPAAAADHAALLQRALRGRALAWFGGRVAEYCHRLGVAAPPVRLSSARTRWGSCSLRSGIRLHWRLIHLPPALGDYVVAHEVAHLLEMNHSPRFWSVVESLYPDWRAARVRLRAAAAGLPLFLPGEDAGPINED</sequence>
<name>A0A2T4IGB0_9RHOO</name>
<dbReference type="InterPro" id="IPR053136">
    <property type="entry name" value="UTP_pyrophosphatase-like"/>
</dbReference>
<dbReference type="RefSeq" id="WP_107493202.1">
    <property type="nucleotide sequence ID" value="NZ_PZKC01000005.1"/>
</dbReference>
<dbReference type="OrthoDB" id="9811177at2"/>
<evidence type="ECO:0000313" key="3">
    <source>
        <dbReference type="Proteomes" id="UP000241193"/>
    </source>
</evidence>